<evidence type="ECO:0000256" key="2">
    <source>
        <dbReference type="ARBA" id="ARBA00009765"/>
    </source>
</evidence>
<dbReference type="Pfam" id="PF01544">
    <property type="entry name" value="CorA"/>
    <property type="match status" value="1"/>
</dbReference>
<dbReference type="GO" id="GO:0015095">
    <property type="term" value="F:magnesium ion transmembrane transporter activity"/>
    <property type="evidence" value="ECO:0007669"/>
    <property type="project" value="UniProtKB-UniRule"/>
</dbReference>
<reference evidence="9 10" key="1">
    <citation type="submission" date="2013-08" db="EMBL/GenBank/DDBJ databases">
        <title>An opportunistic ruminal bacterium that causes liver abscesses in cattle.</title>
        <authorList>
            <person name="Benahmed F.H."/>
            <person name="Rasmussen M."/>
            <person name="Harbottle H."/>
            <person name="Soppet D."/>
            <person name="Nagaraja T.G."/>
            <person name="Davidson M."/>
        </authorList>
    </citation>
    <scope>NUCLEOTIDE SEQUENCE [LARGE SCALE GENOMIC DNA]</scope>
    <source>
        <strain evidence="9 10">B35</strain>
    </source>
</reference>
<dbReference type="GO" id="GO:0015087">
    <property type="term" value="F:cobalt ion transmembrane transporter activity"/>
    <property type="evidence" value="ECO:0007669"/>
    <property type="project" value="UniProtKB-UniRule"/>
</dbReference>
<evidence type="ECO:0000313" key="10">
    <source>
        <dbReference type="Proteomes" id="UP000031184"/>
    </source>
</evidence>
<evidence type="ECO:0000256" key="4">
    <source>
        <dbReference type="ARBA" id="ARBA00022475"/>
    </source>
</evidence>
<keyword evidence="4 8" id="KW-1003">Cell membrane</keyword>
<comment type="function">
    <text evidence="8">Mediates influx of magnesium ions.</text>
</comment>
<dbReference type="SUPFAM" id="SSF143865">
    <property type="entry name" value="CorA soluble domain-like"/>
    <property type="match status" value="1"/>
</dbReference>
<evidence type="ECO:0000256" key="7">
    <source>
        <dbReference type="ARBA" id="ARBA00023136"/>
    </source>
</evidence>
<evidence type="ECO:0000256" key="1">
    <source>
        <dbReference type="ARBA" id="ARBA00004651"/>
    </source>
</evidence>
<organism evidence="9 10">
    <name type="scientific">Fusobacterium necrophorum subsp. funduliforme B35</name>
    <dbReference type="NCBI Taxonomy" id="1226633"/>
    <lineage>
        <taxon>Bacteria</taxon>
        <taxon>Fusobacteriati</taxon>
        <taxon>Fusobacteriota</taxon>
        <taxon>Fusobacteriia</taxon>
        <taxon>Fusobacteriales</taxon>
        <taxon>Fusobacteriaceae</taxon>
        <taxon>Fusobacterium</taxon>
    </lineage>
</organism>
<dbReference type="Gene3D" id="3.30.460.20">
    <property type="entry name" value="CorA soluble domain-like"/>
    <property type="match status" value="1"/>
</dbReference>
<accession>A0A017H4D1</accession>
<keyword evidence="8" id="KW-0460">Magnesium</keyword>
<dbReference type="SUPFAM" id="SSF144083">
    <property type="entry name" value="Magnesium transport protein CorA, transmembrane region"/>
    <property type="match status" value="1"/>
</dbReference>
<dbReference type="InterPro" id="IPR045861">
    <property type="entry name" value="CorA_cytoplasmic_dom"/>
</dbReference>
<gene>
    <name evidence="8" type="primary">corA</name>
    <name evidence="9" type="ORF">C095_11685</name>
</gene>
<dbReference type="OrthoDB" id="9803416at2"/>
<dbReference type="EMBL" id="AUZI01000031">
    <property type="protein sequence ID" value="KID48157.1"/>
    <property type="molecule type" value="Genomic_DNA"/>
</dbReference>
<dbReference type="CDD" id="cd12828">
    <property type="entry name" value="TmCorA-like_1"/>
    <property type="match status" value="1"/>
</dbReference>
<dbReference type="GO" id="GO:0005886">
    <property type="term" value="C:plasma membrane"/>
    <property type="evidence" value="ECO:0007669"/>
    <property type="project" value="UniProtKB-SubCell"/>
</dbReference>
<evidence type="ECO:0000256" key="8">
    <source>
        <dbReference type="RuleBase" id="RU362010"/>
    </source>
</evidence>
<dbReference type="AlphaFoldDB" id="A0A017H4D1"/>
<dbReference type="FunFam" id="1.20.58.340:FF:000012">
    <property type="entry name" value="Magnesium transport protein CorA"/>
    <property type="match status" value="1"/>
</dbReference>
<feature type="transmembrane region" description="Helical" evidence="8">
    <location>
        <begin position="297"/>
        <end position="317"/>
    </location>
</feature>
<keyword evidence="7 8" id="KW-0472">Membrane</keyword>
<dbReference type="Gene3D" id="1.20.58.340">
    <property type="entry name" value="Magnesium transport protein CorA, transmembrane region"/>
    <property type="match status" value="2"/>
</dbReference>
<comment type="similarity">
    <text evidence="2 8">Belongs to the CorA metal ion transporter (MIT) (TC 1.A.35) family.</text>
</comment>
<evidence type="ECO:0000313" key="9">
    <source>
        <dbReference type="EMBL" id="KID48157.1"/>
    </source>
</evidence>
<feature type="transmembrane region" description="Helical" evidence="8">
    <location>
        <begin position="329"/>
        <end position="349"/>
    </location>
</feature>
<dbReference type="PANTHER" id="PTHR46494:SF1">
    <property type="entry name" value="CORA FAMILY METAL ION TRANSPORTER (EUROFUNG)"/>
    <property type="match status" value="1"/>
</dbReference>
<dbReference type="InterPro" id="IPR002523">
    <property type="entry name" value="MgTranspt_CorA/ZnTranspt_ZntB"/>
</dbReference>
<comment type="subcellular location">
    <subcellularLocation>
        <location evidence="1">Cell membrane</location>
        <topology evidence="1">Multi-pass membrane protein</topology>
    </subcellularLocation>
    <subcellularLocation>
        <location evidence="8">Membrane</location>
        <topology evidence="8">Multi-pass membrane protein</topology>
    </subcellularLocation>
</comment>
<dbReference type="NCBIfam" id="TIGR00383">
    <property type="entry name" value="corA"/>
    <property type="match status" value="1"/>
</dbReference>
<keyword evidence="6 8" id="KW-1133">Transmembrane helix</keyword>
<evidence type="ECO:0000256" key="5">
    <source>
        <dbReference type="ARBA" id="ARBA00022692"/>
    </source>
</evidence>
<evidence type="ECO:0000256" key="6">
    <source>
        <dbReference type="ARBA" id="ARBA00022989"/>
    </source>
</evidence>
<dbReference type="InterPro" id="IPR045863">
    <property type="entry name" value="CorA_TM1_TM2"/>
</dbReference>
<protein>
    <recommendedName>
        <fullName evidence="8">Magnesium transport protein CorA</fullName>
    </recommendedName>
</protein>
<sequence length="355" mass="41688">MPNSHASRSKKNGLPPGSIVYTGENPNHEVSMTVIYYNEAVFIKEVYHSIEDFHFNQNFVGNTWINIDGISDVEYIKKIGQYFHLDNLTLEDLVNPEQRVKLEEREEYLFLILKMLTLNLITEEIEYEQLSFILEDNILITFQETPKDVFDGIRYRLEADKTKIRSLSTGYLAYTLIDAIVDNYFVILDEVEKELDNLEAKVIDKSRKEDLESILELKQSISSLKRFIAPLRELVAKLQTRGMRGYFSEDMRIYLNDLYDHSIITFETVEMLNNRVHELVQLYHSTISNDMNQIMKILAVISTIFMPLSFLTGLYGMNFKYMPELESPRGYFILLGFMVLLVFGMLFYFKKKKWI</sequence>
<dbReference type="GO" id="GO:0000287">
    <property type="term" value="F:magnesium ion binding"/>
    <property type="evidence" value="ECO:0007669"/>
    <property type="project" value="TreeGrafter"/>
</dbReference>
<name>A0A017H4D1_9FUSO</name>
<keyword evidence="3 8" id="KW-0813">Transport</keyword>
<dbReference type="PATRIC" id="fig|1226633.4.peg.2364"/>
<dbReference type="GO" id="GO:0050897">
    <property type="term" value="F:cobalt ion binding"/>
    <property type="evidence" value="ECO:0007669"/>
    <property type="project" value="TreeGrafter"/>
</dbReference>
<keyword evidence="5 8" id="KW-0812">Transmembrane</keyword>
<keyword evidence="8" id="KW-0406">Ion transport</keyword>
<dbReference type="RefSeq" id="WP_005957436.1">
    <property type="nucleotide sequence ID" value="NZ_AOJP01000005.1"/>
</dbReference>
<proteinExistence type="inferred from homology"/>
<evidence type="ECO:0000256" key="3">
    <source>
        <dbReference type="ARBA" id="ARBA00022448"/>
    </source>
</evidence>
<dbReference type="InterPro" id="IPR004488">
    <property type="entry name" value="Mg/Co-transport_prot_CorA"/>
</dbReference>
<dbReference type="Proteomes" id="UP000031184">
    <property type="component" value="Unassembled WGS sequence"/>
</dbReference>
<comment type="caution">
    <text evidence="9">The sequence shown here is derived from an EMBL/GenBank/DDBJ whole genome shotgun (WGS) entry which is preliminary data.</text>
</comment>
<dbReference type="PANTHER" id="PTHR46494">
    <property type="entry name" value="CORA FAMILY METAL ION TRANSPORTER (EUROFUNG)"/>
    <property type="match status" value="1"/>
</dbReference>